<sequence length="42" mass="4657">MGFGNPGSDYSTEFMQNNPQILVISRSPPAQQLNIQSKFSLN</sequence>
<dbReference type="AlphaFoldDB" id="A0A975T9B8"/>
<keyword evidence="2" id="KW-1185">Reference proteome</keyword>
<evidence type="ECO:0000313" key="2">
    <source>
        <dbReference type="Proteomes" id="UP000683511"/>
    </source>
</evidence>
<accession>A0A975T9B8</accession>
<gene>
    <name evidence="1" type="ORF">B6N60_02519</name>
</gene>
<organism evidence="1 2">
    <name type="scientific">Richelia sinica FACHB-800</name>
    <dbReference type="NCBI Taxonomy" id="1357546"/>
    <lineage>
        <taxon>Bacteria</taxon>
        <taxon>Bacillati</taxon>
        <taxon>Cyanobacteriota</taxon>
        <taxon>Cyanophyceae</taxon>
        <taxon>Nostocales</taxon>
        <taxon>Nostocaceae</taxon>
        <taxon>Richelia</taxon>
    </lineage>
</organism>
<protein>
    <submittedName>
        <fullName evidence="1">Uncharacterized protein</fullName>
    </submittedName>
</protein>
<dbReference type="Proteomes" id="UP000683511">
    <property type="component" value="Chromosome"/>
</dbReference>
<dbReference type="KEGG" id="rsin:B6N60_02519"/>
<proteinExistence type="predicted"/>
<name>A0A975T9B8_9NOST</name>
<dbReference type="EMBL" id="CP021056">
    <property type="protein sequence ID" value="QXE23828.1"/>
    <property type="molecule type" value="Genomic_DNA"/>
</dbReference>
<evidence type="ECO:0000313" key="1">
    <source>
        <dbReference type="EMBL" id="QXE23828.1"/>
    </source>
</evidence>
<reference evidence="1" key="1">
    <citation type="submission" date="2017-04" db="EMBL/GenBank/DDBJ databases">
        <title>Genome deletions in a multicellular cyanobacterial endosymbiont for morphological adaptation in marine diatoms.</title>
        <authorList>
            <person name="Wang Y."/>
            <person name="Gao H."/>
            <person name="Li R."/>
            <person name="Xu X."/>
        </authorList>
    </citation>
    <scope>NUCLEOTIDE SEQUENCE</scope>
    <source>
        <strain evidence="1">FACHB 800</strain>
    </source>
</reference>